<name>A0A1F6X0N5_9BACT</name>
<dbReference type="Proteomes" id="UP000185809">
    <property type="component" value="Unassembled WGS sequence"/>
</dbReference>
<gene>
    <name evidence="2" type="ORF">A2995_01360</name>
</gene>
<dbReference type="Gene3D" id="2.60.40.10">
    <property type="entry name" value="Immunoglobulins"/>
    <property type="match status" value="1"/>
</dbReference>
<accession>A0A1F6X0N5</accession>
<feature type="transmembrane region" description="Helical" evidence="1">
    <location>
        <begin position="6"/>
        <end position="23"/>
    </location>
</feature>
<dbReference type="InterPro" id="IPR013783">
    <property type="entry name" value="Ig-like_fold"/>
</dbReference>
<dbReference type="EMBL" id="MFUP01000009">
    <property type="protein sequence ID" value="OGI87708.1"/>
    <property type="molecule type" value="Genomic_DNA"/>
</dbReference>
<evidence type="ECO:0000313" key="2">
    <source>
        <dbReference type="EMBL" id="OGI87708.1"/>
    </source>
</evidence>
<evidence type="ECO:0000313" key="3">
    <source>
        <dbReference type="Proteomes" id="UP000185809"/>
    </source>
</evidence>
<organism evidence="2 3">
    <name type="scientific">Candidatus Nomurabacteria bacterium RIFCSPLOWO2_01_FULL_33_24</name>
    <dbReference type="NCBI Taxonomy" id="1801765"/>
    <lineage>
        <taxon>Bacteria</taxon>
        <taxon>Candidatus Nomuraibacteriota</taxon>
    </lineage>
</organism>
<dbReference type="AlphaFoldDB" id="A0A1F6X0N5"/>
<comment type="caution">
    <text evidence="2">The sequence shown here is derived from an EMBL/GenBank/DDBJ whole genome shotgun (WGS) entry which is preliminary data.</text>
</comment>
<dbReference type="InterPro" id="IPR011467">
    <property type="entry name" value="DUF1573"/>
</dbReference>
<keyword evidence="1" id="KW-0812">Transmembrane</keyword>
<evidence type="ECO:0008006" key="4">
    <source>
        <dbReference type="Google" id="ProtNLM"/>
    </source>
</evidence>
<sequence length="170" mass="18477">MKTNIIKIIGVMVILGGIIFLLNSDRNNKNDNQIKSTTYSASTLTAPEDSFDFKTILMKDGNVSHQFKIDNQGTEPIVIEKIYTSCMCTNATVIDMLGKKLGTFGMQGHGQSSTIKIEVGAGEFITIEAVFDPAAHGPSGVGLIDRSVYLETNSAKSPKLELSFRAMVIR</sequence>
<evidence type="ECO:0000256" key="1">
    <source>
        <dbReference type="SAM" id="Phobius"/>
    </source>
</evidence>
<keyword evidence="1" id="KW-0472">Membrane</keyword>
<reference evidence="2 3" key="1">
    <citation type="journal article" date="2016" name="Nat. Commun.">
        <title>Thousands of microbial genomes shed light on interconnected biogeochemical processes in an aquifer system.</title>
        <authorList>
            <person name="Anantharaman K."/>
            <person name="Brown C.T."/>
            <person name="Hug L.A."/>
            <person name="Sharon I."/>
            <person name="Castelle C.J."/>
            <person name="Probst A.J."/>
            <person name="Thomas B.C."/>
            <person name="Singh A."/>
            <person name="Wilkins M.J."/>
            <person name="Karaoz U."/>
            <person name="Brodie E.L."/>
            <person name="Williams K.H."/>
            <person name="Hubbard S.S."/>
            <person name="Banfield J.F."/>
        </authorList>
    </citation>
    <scope>NUCLEOTIDE SEQUENCE [LARGE SCALE GENOMIC DNA]</scope>
</reference>
<proteinExistence type="predicted"/>
<protein>
    <recommendedName>
        <fullName evidence="4">DUF1573 domain-containing protein</fullName>
    </recommendedName>
</protein>
<keyword evidence="1" id="KW-1133">Transmembrane helix</keyword>
<dbReference type="Pfam" id="PF07610">
    <property type="entry name" value="DUF1573"/>
    <property type="match status" value="1"/>
</dbReference>